<protein>
    <recommendedName>
        <fullName evidence="2">FAD dependent oxidoreductase domain-containing protein</fullName>
    </recommendedName>
</protein>
<gene>
    <name evidence="3" type="ORF">WH95_12285</name>
</gene>
<evidence type="ECO:0000256" key="1">
    <source>
        <dbReference type="ARBA" id="ARBA00023002"/>
    </source>
</evidence>
<dbReference type="PATRIC" id="fig|1549748.8.peg.635"/>
<dbReference type="SUPFAM" id="SSF51905">
    <property type="entry name" value="FAD/NAD(P)-binding domain"/>
    <property type="match status" value="1"/>
</dbReference>
<keyword evidence="1" id="KW-0560">Oxidoreductase</keyword>
<evidence type="ECO:0000313" key="3">
    <source>
        <dbReference type="EMBL" id="KKJ76578.1"/>
    </source>
</evidence>
<dbReference type="PANTHER" id="PTHR13847">
    <property type="entry name" value="SARCOSINE DEHYDROGENASE-RELATED"/>
    <property type="match status" value="1"/>
</dbReference>
<dbReference type="STRING" id="1549748.WH95_12285"/>
<sequence>MTDSREKKQYDVAVIGGGMVGISSALWLQKSGYSVCVIDRNPPGNSTASGSACTFADYACIPINSPSLPFKVPALVLSKDSPFAIKWNYIYRMLPWLGQFVSHCRPKEVIRIIDALAILLSKAESGLMPLIEDTGAQDLIQRRGCLYLYNTEKGYEAAISDIQARQERGVSLCEIEAGEVYEMEPELAKVFYKGVFFDKSFQFLYPGKLIERFTEHFVSQGGAYVHENVEAIENSGDDNVRVLCANTEFVAKKSVVAAGAHALSLLPSLAGKMPLDTERGYHLMLNAQTSVLNRPVGWAEKGFYMTPLGDQVRIAGTVELGGLQKGYTNNLLDYLERTAKKALPDLGQRQSEWLGFRPSMPDALPVIGCSPHNRNIILAFGHQHIGLTLGGITGKIVASIVKESEVSFDLSPFSPKRFS</sequence>
<organism evidence="3 4">
    <name type="scientific">Kiloniella litopenaei</name>
    <dbReference type="NCBI Taxonomy" id="1549748"/>
    <lineage>
        <taxon>Bacteria</taxon>
        <taxon>Pseudomonadati</taxon>
        <taxon>Pseudomonadota</taxon>
        <taxon>Alphaproteobacteria</taxon>
        <taxon>Rhodospirillales</taxon>
        <taxon>Kiloniellaceae</taxon>
        <taxon>Kiloniella</taxon>
    </lineage>
</organism>
<comment type="caution">
    <text evidence="3">The sequence shown here is derived from an EMBL/GenBank/DDBJ whole genome shotgun (WGS) entry which is preliminary data.</text>
</comment>
<dbReference type="OrthoDB" id="9805337at2"/>
<dbReference type="Gene3D" id="3.50.50.60">
    <property type="entry name" value="FAD/NAD(P)-binding domain"/>
    <property type="match status" value="2"/>
</dbReference>
<evidence type="ECO:0000259" key="2">
    <source>
        <dbReference type="Pfam" id="PF01266"/>
    </source>
</evidence>
<keyword evidence="4" id="KW-1185">Reference proteome</keyword>
<dbReference type="InterPro" id="IPR036188">
    <property type="entry name" value="FAD/NAD-bd_sf"/>
</dbReference>
<dbReference type="Pfam" id="PF01266">
    <property type="entry name" value="DAO"/>
    <property type="match status" value="1"/>
</dbReference>
<dbReference type="RefSeq" id="WP_046507607.1">
    <property type="nucleotide sequence ID" value="NZ_LANI01000018.1"/>
</dbReference>
<dbReference type="PANTHER" id="PTHR13847:SF289">
    <property type="entry name" value="GLYCINE OXIDASE"/>
    <property type="match status" value="1"/>
</dbReference>
<dbReference type="GO" id="GO:0005737">
    <property type="term" value="C:cytoplasm"/>
    <property type="evidence" value="ECO:0007669"/>
    <property type="project" value="TreeGrafter"/>
</dbReference>
<dbReference type="GO" id="GO:0016491">
    <property type="term" value="F:oxidoreductase activity"/>
    <property type="evidence" value="ECO:0007669"/>
    <property type="project" value="UniProtKB-KW"/>
</dbReference>
<dbReference type="InterPro" id="IPR006076">
    <property type="entry name" value="FAD-dep_OxRdtase"/>
</dbReference>
<dbReference type="Gene3D" id="3.30.9.10">
    <property type="entry name" value="D-Amino Acid Oxidase, subunit A, domain 2"/>
    <property type="match status" value="1"/>
</dbReference>
<dbReference type="Proteomes" id="UP000034491">
    <property type="component" value="Unassembled WGS sequence"/>
</dbReference>
<reference evidence="3 4" key="1">
    <citation type="submission" date="2015-03" db="EMBL/GenBank/DDBJ databases">
        <title>Genome sequence of Kiloniella sp. P1-1, isolated from the gut microflora of Pacific white shrimp, Penaeus vannamei.</title>
        <authorList>
            <person name="Shao Z."/>
            <person name="Wang L."/>
            <person name="Li X."/>
        </authorList>
    </citation>
    <scope>NUCLEOTIDE SEQUENCE [LARGE SCALE GENOMIC DNA]</scope>
    <source>
        <strain evidence="3 4">P1-1</strain>
    </source>
</reference>
<dbReference type="EMBL" id="LANI01000018">
    <property type="protein sequence ID" value="KKJ76578.1"/>
    <property type="molecule type" value="Genomic_DNA"/>
</dbReference>
<name>A0A0M2RAE3_9PROT</name>
<feature type="domain" description="FAD dependent oxidoreductase" evidence="2">
    <location>
        <begin position="11"/>
        <end position="399"/>
    </location>
</feature>
<dbReference type="AlphaFoldDB" id="A0A0M2RAE3"/>
<evidence type="ECO:0000313" key="4">
    <source>
        <dbReference type="Proteomes" id="UP000034491"/>
    </source>
</evidence>
<dbReference type="SUPFAM" id="SSF54373">
    <property type="entry name" value="FAD-linked reductases, C-terminal domain"/>
    <property type="match status" value="1"/>
</dbReference>
<accession>A0A0M2RAE3</accession>
<proteinExistence type="predicted"/>